<dbReference type="PANTHER" id="PTHR11571:SF150">
    <property type="entry name" value="GLUTATHIONE S-TRANSFERASE"/>
    <property type="match status" value="1"/>
</dbReference>
<protein>
    <recommendedName>
        <fullName evidence="1">GST N-terminal domain-containing protein</fullName>
    </recommendedName>
</protein>
<sequence length="105" mass="11940">MTSVENPSYTLRYFNFIGLAETSRLLLTAGKANWTEVHPEWPEEKENQPFGRLPVLVEKRADGSELVLSESPTIERYLARTFGFLPTDPGQSAIQEQIRDQQSDV</sequence>
<dbReference type="Gene3D" id="3.40.30.10">
    <property type="entry name" value="Glutaredoxin"/>
    <property type="match status" value="1"/>
</dbReference>
<feature type="non-terminal residue" evidence="2">
    <location>
        <position position="105"/>
    </location>
</feature>
<gene>
    <name evidence="2" type="ORF">H4R20_005597</name>
</gene>
<dbReference type="PROSITE" id="PS50404">
    <property type="entry name" value="GST_NTER"/>
    <property type="match status" value="1"/>
</dbReference>
<dbReference type="InterPro" id="IPR036249">
    <property type="entry name" value="Thioredoxin-like_sf"/>
</dbReference>
<organism evidence="2 3">
    <name type="scientific">Coemansia guatemalensis</name>
    <dbReference type="NCBI Taxonomy" id="2761395"/>
    <lineage>
        <taxon>Eukaryota</taxon>
        <taxon>Fungi</taxon>
        <taxon>Fungi incertae sedis</taxon>
        <taxon>Zoopagomycota</taxon>
        <taxon>Kickxellomycotina</taxon>
        <taxon>Kickxellomycetes</taxon>
        <taxon>Kickxellales</taxon>
        <taxon>Kickxellaceae</taxon>
        <taxon>Coemansia</taxon>
    </lineage>
</organism>
<dbReference type="AlphaFoldDB" id="A0A9W8HWF1"/>
<dbReference type="InterPro" id="IPR050213">
    <property type="entry name" value="GST_superfamily"/>
</dbReference>
<evidence type="ECO:0000313" key="2">
    <source>
        <dbReference type="EMBL" id="KAJ2796234.1"/>
    </source>
</evidence>
<proteinExistence type="predicted"/>
<dbReference type="GO" id="GO:0006749">
    <property type="term" value="P:glutathione metabolic process"/>
    <property type="evidence" value="ECO:0007669"/>
    <property type="project" value="TreeGrafter"/>
</dbReference>
<accession>A0A9W8HWF1</accession>
<dbReference type="Gene3D" id="1.20.1050.10">
    <property type="match status" value="1"/>
</dbReference>
<dbReference type="Pfam" id="PF02798">
    <property type="entry name" value="GST_N"/>
    <property type="match status" value="1"/>
</dbReference>
<dbReference type="OrthoDB" id="414243at2759"/>
<dbReference type="InterPro" id="IPR004045">
    <property type="entry name" value="Glutathione_S-Trfase_N"/>
</dbReference>
<dbReference type="EMBL" id="JANBUO010001961">
    <property type="protein sequence ID" value="KAJ2796234.1"/>
    <property type="molecule type" value="Genomic_DNA"/>
</dbReference>
<dbReference type="GO" id="GO:0004364">
    <property type="term" value="F:glutathione transferase activity"/>
    <property type="evidence" value="ECO:0007669"/>
    <property type="project" value="TreeGrafter"/>
</dbReference>
<evidence type="ECO:0000313" key="3">
    <source>
        <dbReference type="Proteomes" id="UP001140094"/>
    </source>
</evidence>
<dbReference type="Proteomes" id="UP001140094">
    <property type="component" value="Unassembled WGS sequence"/>
</dbReference>
<comment type="caution">
    <text evidence="2">The sequence shown here is derived from an EMBL/GenBank/DDBJ whole genome shotgun (WGS) entry which is preliminary data.</text>
</comment>
<dbReference type="PANTHER" id="PTHR11571">
    <property type="entry name" value="GLUTATHIONE S-TRANSFERASE"/>
    <property type="match status" value="1"/>
</dbReference>
<evidence type="ECO:0000259" key="1">
    <source>
        <dbReference type="PROSITE" id="PS50404"/>
    </source>
</evidence>
<keyword evidence="3" id="KW-1185">Reference proteome</keyword>
<reference evidence="2" key="1">
    <citation type="submission" date="2022-07" db="EMBL/GenBank/DDBJ databases">
        <title>Phylogenomic reconstructions and comparative analyses of Kickxellomycotina fungi.</title>
        <authorList>
            <person name="Reynolds N.K."/>
            <person name="Stajich J.E."/>
            <person name="Barry K."/>
            <person name="Grigoriev I.V."/>
            <person name="Crous P."/>
            <person name="Smith M.E."/>
        </authorList>
    </citation>
    <scope>NUCLEOTIDE SEQUENCE</scope>
    <source>
        <strain evidence="2">NRRL 1565</strain>
    </source>
</reference>
<dbReference type="SUPFAM" id="SSF52833">
    <property type="entry name" value="Thioredoxin-like"/>
    <property type="match status" value="1"/>
</dbReference>
<name>A0A9W8HWF1_9FUNG</name>
<feature type="domain" description="GST N-terminal" evidence="1">
    <location>
        <begin position="7"/>
        <end position="86"/>
    </location>
</feature>